<feature type="chain" id="PRO_5008136759" evidence="2">
    <location>
        <begin position="24"/>
        <end position="197"/>
    </location>
</feature>
<organism evidence="3 4">
    <name type="scientific">Anopheles melas</name>
    <dbReference type="NCBI Taxonomy" id="34690"/>
    <lineage>
        <taxon>Eukaryota</taxon>
        <taxon>Metazoa</taxon>
        <taxon>Ecdysozoa</taxon>
        <taxon>Arthropoda</taxon>
        <taxon>Hexapoda</taxon>
        <taxon>Insecta</taxon>
        <taxon>Pterygota</taxon>
        <taxon>Neoptera</taxon>
        <taxon>Endopterygota</taxon>
        <taxon>Diptera</taxon>
        <taxon>Nematocera</taxon>
        <taxon>Culicoidea</taxon>
        <taxon>Culicidae</taxon>
        <taxon>Anophelinae</taxon>
        <taxon>Anopheles</taxon>
    </lineage>
</organism>
<dbReference type="VEuPathDB" id="VectorBase:AMEC001198"/>
<dbReference type="Proteomes" id="UP000075902">
    <property type="component" value="Unassembled WGS sequence"/>
</dbReference>
<accession>A0A182TF55</accession>
<sequence>MLLSAKSATILLGVLLAVGTARADISTLLRGGYSNNNILQDDGYHYDKPKVPFEEPTTPRKCAVSDQNPDGSCGYDYPKPDQSFTLPNEYLPPTTTDDNNHATYYNDNAPNDNHDASHDDDNAPNDNDHTAYYNDHHYPSYYSRSGISPAEHHYTSNDDHYPAHDDDYASYNDDHEAYDDDSPYNDAQDCDDHQVST</sequence>
<keyword evidence="4" id="KW-1185">Reference proteome</keyword>
<evidence type="ECO:0000256" key="2">
    <source>
        <dbReference type="SAM" id="SignalP"/>
    </source>
</evidence>
<proteinExistence type="predicted"/>
<feature type="compositionally biased region" description="Basic and acidic residues" evidence="1">
    <location>
        <begin position="42"/>
        <end position="53"/>
    </location>
</feature>
<keyword evidence="2" id="KW-0732">Signal</keyword>
<feature type="signal peptide" evidence="2">
    <location>
        <begin position="1"/>
        <end position="23"/>
    </location>
</feature>
<evidence type="ECO:0000256" key="1">
    <source>
        <dbReference type="SAM" id="MobiDB-lite"/>
    </source>
</evidence>
<evidence type="ECO:0000313" key="4">
    <source>
        <dbReference type="Proteomes" id="UP000075902"/>
    </source>
</evidence>
<dbReference type="STRING" id="34690.A0A182TF55"/>
<reference evidence="3" key="2">
    <citation type="submission" date="2020-05" db="UniProtKB">
        <authorList>
            <consortium name="EnsemblMetazoa"/>
        </authorList>
    </citation>
    <scope>IDENTIFICATION</scope>
    <source>
        <strain evidence="3">CM1001059</strain>
    </source>
</reference>
<feature type="region of interest" description="Disordered" evidence="1">
    <location>
        <begin position="149"/>
        <end position="197"/>
    </location>
</feature>
<feature type="region of interest" description="Disordered" evidence="1">
    <location>
        <begin position="41"/>
        <end position="137"/>
    </location>
</feature>
<name>A0A182TF55_9DIPT</name>
<protein>
    <submittedName>
        <fullName evidence="3">Uncharacterized protein</fullName>
    </submittedName>
</protein>
<dbReference type="AlphaFoldDB" id="A0A182TF55"/>
<reference evidence="4" key="1">
    <citation type="submission" date="2014-01" db="EMBL/GenBank/DDBJ databases">
        <title>The Genome Sequence of Anopheles melas CM1001059_A (V2).</title>
        <authorList>
            <consortium name="The Broad Institute Genomics Platform"/>
            <person name="Neafsey D.E."/>
            <person name="Besansky N."/>
            <person name="Howell P."/>
            <person name="Walton C."/>
            <person name="Young S.K."/>
            <person name="Zeng Q."/>
            <person name="Gargeya S."/>
            <person name="Fitzgerald M."/>
            <person name="Haas B."/>
            <person name="Abouelleil A."/>
            <person name="Allen A.W."/>
            <person name="Alvarado L."/>
            <person name="Arachchi H.M."/>
            <person name="Berlin A.M."/>
            <person name="Chapman S.B."/>
            <person name="Gainer-Dewar J."/>
            <person name="Goldberg J."/>
            <person name="Griggs A."/>
            <person name="Gujja S."/>
            <person name="Hansen M."/>
            <person name="Howarth C."/>
            <person name="Imamovic A."/>
            <person name="Ireland A."/>
            <person name="Larimer J."/>
            <person name="McCowan C."/>
            <person name="Murphy C."/>
            <person name="Pearson M."/>
            <person name="Poon T.W."/>
            <person name="Priest M."/>
            <person name="Roberts A."/>
            <person name="Saif S."/>
            <person name="Shea T."/>
            <person name="Sisk P."/>
            <person name="Sykes S."/>
            <person name="Wortman J."/>
            <person name="Nusbaum C."/>
            <person name="Birren B."/>
        </authorList>
    </citation>
    <scope>NUCLEOTIDE SEQUENCE [LARGE SCALE GENOMIC DNA]</scope>
    <source>
        <strain evidence="4">CM1001059</strain>
    </source>
</reference>
<feature type="compositionally biased region" description="Basic and acidic residues" evidence="1">
    <location>
        <begin position="112"/>
        <end position="137"/>
    </location>
</feature>
<feature type="compositionally biased region" description="Polar residues" evidence="1">
    <location>
        <begin position="93"/>
        <end position="105"/>
    </location>
</feature>
<dbReference type="EnsemblMetazoa" id="AMEC001198-RA">
    <property type="protein sequence ID" value="AMEC001198-PA"/>
    <property type="gene ID" value="AMEC001198"/>
</dbReference>
<evidence type="ECO:0000313" key="3">
    <source>
        <dbReference type="EnsemblMetazoa" id="AMEC001198-PA"/>
    </source>
</evidence>
<feature type="compositionally biased region" description="Basic and acidic residues" evidence="1">
    <location>
        <begin position="150"/>
        <end position="175"/>
    </location>
</feature>